<proteinExistence type="inferred from homology"/>
<dbReference type="SUPFAM" id="SSF52317">
    <property type="entry name" value="Class I glutamine amidotransferase-like"/>
    <property type="match status" value="1"/>
</dbReference>
<dbReference type="eggNOG" id="COG0118">
    <property type="taxonomic scope" value="Bacteria"/>
</dbReference>
<dbReference type="PANTHER" id="PTHR42701:SF1">
    <property type="entry name" value="IMIDAZOLE GLYCEROL PHOSPHATE SYNTHASE SUBUNIT HISH"/>
    <property type="match status" value="1"/>
</dbReference>
<evidence type="ECO:0000313" key="13">
    <source>
        <dbReference type="EMBL" id="ADE56815.1"/>
    </source>
</evidence>
<dbReference type="AlphaFoldDB" id="D5EE33"/>
<evidence type="ECO:0000256" key="11">
    <source>
        <dbReference type="PIRSR" id="PIRSR000495-1"/>
    </source>
</evidence>
<dbReference type="PROSITE" id="PS51273">
    <property type="entry name" value="GATASE_TYPE_1"/>
    <property type="match status" value="1"/>
</dbReference>
<feature type="active site" evidence="10 11">
    <location>
        <position position="183"/>
    </location>
</feature>
<dbReference type="STRING" id="572547.Amico_0680"/>
<evidence type="ECO:0000256" key="4">
    <source>
        <dbReference type="ARBA" id="ARBA00022801"/>
    </source>
</evidence>
<dbReference type="HOGENOM" id="CLU_071837_2_2_0"/>
<dbReference type="GO" id="GO:0005737">
    <property type="term" value="C:cytoplasm"/>
    <property type="evidence" value="ECO:0007669"/>
    <property type="project" value="UniProtKB-SubCell"/>
</dbReference>
<comment type="subunit">
    <text evidence="2 10">Heterodimer of HisH and HisF.</text>
</comment>
<keyword evidence="5 10" id="KW-0315">Glutamine amidotransferase</keyword>
<keyword evidence="14" id="KW-1185">Reference proteome</keyword>
<keyword evidence="4 10" id="KW-0378">Hydrolase</keyword>
<dbReference type="UniPathway" id="UPA00031">
    <property type="reaction ID" value="UER00010"/>
</dbReference>
<reference evidence="13 14" key="1">
    <citation type="journal article" date="2010" name="Stand. Genomic Sci.">
        <title>Complete genome sequence of Aminobacterium colombiense type strain (ALA-1).</title>
        <authorList>
            <person name="Chertkov O."/>
            <person name="Sikorski J."/>
            <person name="Brambilla E."/>
            <person name="Lapidus A."/>
            <person name="Copeland A."/>
            <person name="Glavina Del Rio T."/>
            <person name="Nolan M."/>
            <person name="Lucas S."/>
            <person name="Tice H."/>
            <person name="Cheng J.F."/>
            <person name="Han C."/>
            <person name="Detter J.C."/>
            <person name="Bruce D."/>
            <person name="Tapia R."/>
            <person name="Goodwin L."/>
            <person name="Pitluck S."/>
            <person name="Liolios K."/>
            <person name="Ivanova N."/>
            <person name="Mavromatis K."/>
            <person name="Ovchinnikova G."/>
            <person name="Pati A."/>
            <person name="Chen A."/>
            <person name="Palaniappan K."/>
            <person name="Land M."/>
            <person name="Hauser L."/>
            <person name="Chang Y.J."/>
            <person name="Jeffries C.D."/>
            <person name="Spring S."/>
            <person name="Rohde M."/>
            <person name="Goker M."/>
            <person name="Bristow J."/>
            <person name="Eisen J.A."/>
            <person name="Markowitz V."/>
            <person name="Hugenholtz P."/>
            <person name="Kyrpides N.C."/>
            <person name="Klenk H.P."/>
        </authorList>
    </citation>
    <scope>NUCLEOTIDE SEQUENCE [LARGE SCALE GENOMIC DNA]</scope>
    <source>
        <strain evidence="14">DSM 12261 / ALA-1</strain>
    </source>
</reference>
<comment type="catalytic activity">
    <reaction evidence="9 10">
        <text>L-glutamine + H2O = L-glutamate + NH4(+)</text>
        <dbReference type="Rhea" id="RHEA:15889"/>
        <dbReference type="ChEBI" id="CHEBI:15377"/>
        <dbReference type="ChEBI" id="CHEBI:28938"/>
        <dbReference type="ChEBI" id="CHEBI:29985"/>
        <dbReference type="ChEBI" id="CHEBI:58359"/>
        <dbReference type="EC" id="3.5.1.2"/>
    </reaction>
</comment>
<evidence type="ECO:0000256" key="1">
    <source>
        <dbReference type="ARBA" id="ARBA00005091"/>
    </source>
</evidence>
<evidence type="ECO:0000256" key="6">
    <source>
        <dbReference type="ARBA" id="ARBA00023102"/>
    </source>
</evidence>
<dbReference type="InterPro" id="IPR010139">
    <property type="entry name" value="Imidazole-glycPsynth_HisH"/>
</dbReference>
<dbReference type="RefSeq" id="WP_013048081.1">
    <property type="nucleotide sequence ID" value="NC_014011.1"/>
</dbReference>
<dbReference type="Gene3D" id="3.40.50.880">
    <property type="match status" value="1"/>
</dbReference>
<feature type="active site" evidence="10 11">
    <location>
        <position position="181"/>
    </location>
</feature>
<name>D5EE33_AMICL</name>
<comment type="pathway">
    <text evidence="1 10">Amino-acid biosynthesis; L-histidine biosynthesis; L-histidine from 5-phospho-alpha-D-ribose 1-diphosphate: step 5/9.</text>
</comment>
<dbReference type="Proteomes" id="UP000002366">
    <property type="component" value="Chromosome"/>
</dbReference>
<dbReference type="CDD" id="cd01748">
    <property type="entry name" value="GATase1_IGP_Synthase"/>
    <property type="match status" value="1"/>
</dbReference>
<dbReference type="GO" id="GO:0016829">
    <property type="term" value="F:lyase activity"/>
    <property type="evidence" value="ECO:0007669"/>
    <property type="project" value="UniProtKB-KW"/>
</dbReference>
<evidence type="ECO:0000313" key="14">
    <source>
        <dbReference type="Proteomes" id="UP000002366"/>
    </source>
</evidence>
<feature type="active site" description="Nucleophile" evidence="10 11">
    <location>
        <position position="80"/>
    </location>
</feature>
<dbReference type="EC" id="3.5.1.2" evidence="10"/>
<evidence type="ECO:0000256" key="7">
    <source>
        <dbReference type="ARBA" id="ARBA00023239"/>
    </source>
</evidence>
<comment type="function">
    <text evidence="10">IGPS catalyzes the conversion of PRFAR and glutamine to IGP, AICAR and glutamate. The HisH subunit catalyzes the hydrolysis of glutamine to glutamate and ammonia as part of the synthesis of IGP and AICAR. The resulting ammonia molecule is channeled to the active site of HisF.</text>
</comment>
<accession>D5EE33</accession>
<sequence>MIGIIDYGAGNVGNVQRALSFHNERSTILRCPDQINNSIDLLILPGVGAFAPAMSALEKEGWPFFLSQWVEKGHPLLGICLGLHLLCEGGEEGGYRKGLGFLEGVIRHLGTQKYPHMGWNSLEWIRSAQGLEKSCHSNDYFYFVHSYGLPQTNDTVAIARVEEREVSAICLRDSVAAFQFHPERSGSAGLSILKGAIDLLRRHS</sequence>
<dbReference type="HAMAP" id="MF_00278">
    <property type="entry name" value="HisH"/>
    <property type="match status" value="1"/>
</dbReference>
<dbReference type="InterPro" id="IPR017926">
    <property type="entry name" value="GATASE"/>
</dbReference>
<evidence type="ECO:0000256" key="5">
    <source>
        <dbReference type="ARBA" id="ARBA00022962"/>
    </source>
</evidence>
<protein>
    <recommendedName>
        <fullName evidence="10">Imidazole glycerol phosphate synthase subunit HisH</fullName>
        <ecNumber evidence="10">4.3.2.10</ecNumber>
    </recommendedName>
    <alternativeName>
        <fullName evidence="10">IGP synthase glutaminase subunit</fullName>
        <ecNumber evidence="10">3.5.1.2</ecNumber>
    </alternativeName>
    <alternativeName>
        <fullName evidence="10">IGP synthase subunit HisH</fullName>
    </alternativeName>
    <alternativeName>
        <fullName evidence="10">ImGP synthase subunit HisH</fullName>
        <shortName evidence="10">IGPS subunit HisH</shortName>
    </alternativeName>
</protein>
<keyword evidence="7 10" id="KW-0456">Lyase</keyword>
<dbReference type="InterPro" id="IPR029062">
    <property type="entry name" value="Class_I_gatase-like"/>
</dbReference>
<dbReference type="PIRSF" id="PIRSF000495">
    <property type="entry name" value="Amidotransf_hisH"/>
    <property type="match status" value="1"/>
</dbReference>
<dbReference type="PANTHER" id="PTHR42701">
    <property type="entry name" value="IMIDAZOLE GLYCEROL PHOSPHATE SYNTHASE SUBUNIT HISH"/>
    <property type="match status" value="1"/>
</dbReference>
<dbReference type="Pfam" id="PF00117">
    <property type="entry name" value="GATase"/>
    <property type="match status" value="1"/>
</dbReference>
<dbReference type="EC" id="4.3.2.10" evidence="10"/>
<dbReference type="EMBL" id="CP001997">
    <property type="protein sequence ID" value="ADE56815.1"/>
    <property type="molecule type" value="Genomic_DNA"/>
</dbReference>
<comment type="catalytic activity">
    <reaction evidence="8 10">
        <text>5-[(5-phospho-1-deoxy-D-ribulos-1-ylimino)methylamino]-1-(5-phospho-beta-D-ribosyl)imidazole-4-carboxamide + L-glutamine = D-erythro-1-(imidazol-4-yl)glycerol 3-phosphate + 5-amino-1-(5-phospho-beta-D-ribosyl)imidazole-4-carboxamide + L-glutamate + H(+)</text>
        <dbReference type="Rhea" id="RHEA:24793"/>
        <dbReference type="ChEBI" id="CHEBI:15378"/>
        <dbReference type="ChEBI" id="CHEBI:29985"/>
        <dbReference type="ChEBI" id="CHEBI:58278"/>
        <dbReference type="ChEBI" id="CHEBI:58359"/>
        <dbReference type="ChEBI" id="CHEBI:58475"/>
        <dbReference type="ChEBI" id="CHEBI:58525"/>
        <dbReference type="EC" id="4.3.2.10"/>
    </reaction>
</comment>
<comment type="subcellular location">
    <subcellularLocation>
        <location evidence="10">Cytoplasm</location>
    </subcellularLocation>
</comment>
<evidence type="ECO:0000256" key="10">
    <source>
        <dbReference type="HAMAP-Rule" id="MF_00278"/>
    </source>
</evidence>
<dbReference type="GO" id="GO:0004359">
    <property type="term" value="F:glutaminase activity"/>
    <property type="evidence" value="ECO:0007669"/>
    <property type="project" value="UniProtKB-EC"/>
</dbReference>
<evidence type="ECO:0000256" key="8">
    <source>
        <dbReference type="ARBA" id="ARBA00047838"/>
    </source>
</evidence>
<keyword evidence="3 10" id="KW-0028">Amino-acid biosynthesis</keyword>
<evidence type="ECO:0000256" key="3">
    <source>
        <dbReference type="ARBA" id="ARBA00022605"/>
    </source>
</evidence>
<dbReference type="GO" id="GO:0000107">
    <property type="term" value="F:imidazoleglycerol-phosphate synthase activity"/>
    <property type="evidence" value="ECO:0007669"/>
    <property type="project" value="UniProtKB-UniRule"/>
</dbReference>
<keyword evidence="10" id="KW-0963">Cytoplasm</keyword>
<evidence type="ECO:0000256" key="2">
    <source>
        <dbReference type="ARBA" id="ARBA00011152"/>
    </source>
</evidence>
<dbReference type="KEGG" id="aco:Amico_0680"/>
<keyword evidence="6 10" id="KW-0368">Histidine biosynthesis</keyword>
<keyword evidence="13" id="KW-0808">Transferase</keyword>
<feature type="domain" description="Glutamine amidotransferase" evidence="12">
    <location>
        <begin position="4"/>
        <end position="188"/>
    </location>
</feature>
<evidence type="ECO:0000256" key="9">
    <source>
        <dbReference type="ARBA" id="ARBA00049534"/>
    </source>
</evidence>
<gene>
    <name evidence="10" type="primary">hisH</name>
    <name evidence="13" type="ordered locus">Amico_0680</name>
</gene>
<dbReference type="OrthoDB" id="9807137at2"/>
<evidence type="ECO:0000259" key="12">
    <source>
        <dbReference type="Pfam" id="PF00117"/>
    </source>
</evidence>
<organism evidence="13 14">
    <name type="scientific">Aminobacterium colombiense (strain DSM 12261 / ALA-1)</name>
    <dbReference type="NCBI Taxonomy" id="572547"/>
    <lineage>
        <taxon>Bacteria</taxon>
        <taxon>Thermotogati</taxon>
        <taxon>Synergistota</taxon>
        <taxon>Synergistia</taxon>
        <taxon>Synergistales</taxon>
        <taxon>Aminobacteriaceae</taxon>
        <taxon>Aminobacterium</taxon>
    </lineage>
</organism>
<dbReference type="GO" id="GO:0000105">
    <property type="term" value="P:L-histidine biosynthetic process"/>
    <property type="evidence" value="ECO:0007669"/>
    <property type="project" value="UniProtKB-UniRule"/>
</dbReference>
<dbReference type="NCBIfam" id="TIGR01855">
    <property type="entry name" value="IMP_synth_hisH"/>
    <property type="match status" value="1"/>
</dbReference>